<name>A0ABS4TSL4_9PSEU</name>
<keyword evidence="4" id="KW-1185">Reference proteome</keyword>
<proteinExistence type="predicted"/>
<sequence>MITGVSLRVEPGQTVGPAGPSGSGKSTLARVLSLLLKPFAGAVSLDGLTVTPG</sequence>
<evidence type="ECO:0000259" key="2">
    <source>
        <dbReference type="Pfam" id="PF00005"/>
    </source>
</evidence>
<dbReference type="RefSeq" id="WP_307855444.1">
    <property type="nucleotide sequence ID" value="NZ_JAGINW010000001.1"/>
</dbReference>
<comment type="caution">
    <text evidence="3">The sequence shown here is derived from an EMBL/GenBank/DDBJ whole genome shotgun (WGS) entry which is preliminary data.</text>
</comment>
<organism evidence="3 4">
    <name type="scientific">Kibdelosporangium banguiense</name>
    <dbReference type="NCBI Taxonomy" id="1365924"/>
    <lineage>
        <taxon>Bacteria</taxon>
        <taxon>Bacillati</taxon>
        <taxon>Actinomycetota</taxon>
        <taxon>Actinomycetes</taxon>
        <taxon>Pseudonocardiales</taxon>
        <taxon>Pseudonocardiaceae</taxon>
        <taxon>Kibdelosporangium</taxon>
    </lineage>
</organism>
<evidence type="ECO:0000313" key="3">
    <source>
        <dbReference type="EMBL" id="MBP2327400.1"/>
    </source>
</evidence>
<accession>A0ABS4TSL4</accession>
<feature type="domain" description="ABC transporter" evidence="2">
    <location>
        <begin position="3"/>
        <end position="50"/>
    </location>
</feature>
<gene>
    <name evidence="3" type="ORF">JOF56_007785</name>
</gene>
<reference evidence="3 4" key="1">
    <citation type="submission" date="2021-03" db="EMBL/GenBank/DDBJ databases">
        <title>Sequencing the genomes of 1000 actinobacteria strains.</title>
        <authorList>
            <person name="Klenk H.-P."/>
        </authorList>
    </citation>
    <scope>NUCLEOTIDE SEQUENCE [LARGE SCALE GENOMIC DNA]</scope>
    <source>
        <strain evidence="3 4">DSM 46670</strain>
    </source>
</reference>
<dbReference type="Gene3D" id="3.40.50.300">
    <property type="entry name" value="P-loop containing nucleotide triphosphate hydrolases"/>
    <property type="match status" value="1"/>
</dbReference>
<feature type="region of interest" description="Disordered" evidence="1">
    <location>
        <begin position="1"/>
        <end position="25"/>
    </location>
</feature>
<dbReference type="Pfam" id="PF00005">
    <property type="entry name" value="ABC_tran"/>
    <property type="match status" value="1"/>
</dbReference>
<dbReference type="Proteomes" id="UP001519332">
    <property type="component" value="Unassembled WGS sequence"/>
</dbReference>
<dbReference type="InterPro" id="IPR003439">
    <property type="entry name" value="ABC_transporter-like_ATP-bd"/>
</dbReference>
<evidence type="ECO:0000313" key="4">
    <source>
        <dbReference type="Proteomes" id="UP001519332"/>
    </source>
</evidence>
<dbReference type="SUPFAM" id="SSF52540">
    <property type="entry name" value="P-loop containing nucleoside triphosphate hydrolases"/>
    <property type="match status" value="1"/>
</dbReference>
<dbReference type="EMBL" id="JAGINW010000001">
    <property type="protein sequence ID" value="MBP2327400.1"/>
    <property type="molecule type" value="Genomic_DNA"/>
</dbReference>
<protein>
    <submittedName>
        <fullName evidence="3">ABC-type bacteriocin/lantibiotic exporter with double-glycine peptidase domain</fullName>
    </submittedName>
</protein>
<evidence type="ECO:0000256" key="1">
    <source>
        <dbReference type="SAM" id="MobiDB-lite"/>
    </source>
</evidence>
<dbReference type="InterPro" id="IPR027417">
    <property type="entry name" value="P-loop_NTPase"/>
</dbReference>